<dbReference type="PROSITE" id="PS50174">
    <property type="entry name" value="G_PATCH"/>
    <property type="match status" value="1"/>
</dbReference>
<dbReference type="PANTHER" id="PTHR20923:SF1">
    <property type="entry name" value="G PATCH DOMAIN AND ANKYRIN REPEAT-CONTAINING PROTEIN 1"/>
    <property type="match status" value="1"/>
</dbReference>
<keyword evidence="1" id="KW-0175">Coiled coil</keyword>
<dbReference type="OrthoDB" id="20282at2759"/>
<sequence length="262" mass="28681">MSRRAPPAPLHPRREEEEEEEEERDDNYDDTPLQHQKPFGAGFQRRQKSPLSAPSTPRPRRRKLRRPLSAGRGAATTAAASRSLSSSSTRAPVPPSVLLGEEEEEEEEPAAGLCSVCGLTLDDGNGAPGKHEASIAHQVCLAHSHPPSALDRRRMGFRHLASRGWDADARLGLGAQGAGILNPLQPRQKVDKGGIGLPASVAQAREAAKKQREEKRKKLSVKEMRKLQAEEKKKAAWLHDMFYAKDDVLKHLGAGTGTLKSR</sequence>
<reference evidence="4" key="1">
    <citation type="submission" date="2022-11" db="EMBL/GenBank/DDBJ databases">
        <authorList>
            <person name="Scott C."/>
            <person name="Bruce N."/>
        </authorList>
    </citation>
    <scope>NUCLEOTIDE SEQUENCE</scope>
</reference>
<feature type="domain" description="G-patch" evidence="3">
    <location>
        <begin position="152"/>
        <end position="200"/>
    </location>
</feature>
<keyword evidence="5" id="KW-1185">Reference proteome</keyword>
<accession>A0A9P1GXI5</accession>
<dbReference type="EMBL" id="CALLCH030000005">
    <property type="protein sequence ID" value="CAI4212574.1"/>
    <property type="molecule type" value="Genomic_DNA"/>
</dbReference>
<feature type="compositionally biased region" description="Low complexity" evidence="2">
    <location>
        <begin position="67"/>
        <end position="91"/>
    </location>
</feature>
<organism evidence="4 5">
    <name type="scientific">Parascedosporium putredinis</name>
    <dbReference type="NCBI Taxonomy" id="1442378"/>
    <lineage>
        <taxon>Eukaryota</taxon>
        <taxon>Fungi</taxon>
        <taxon>Dikarya</taxon>
        <taxon>Ascomycota</taxon>
        <taxon>Pezizomycotina</taxon>
        <taxon>Sordariomycetes</taxon>
        <taxon>Hypocreomycetidae</taxon>
        <taxon>Microascales</taxon>
        <taxon>Microascaceae</taxon>
        <taxon>Parascedosporium</taxon>
    </lineage>
</organism>
<dbReference type="PANTHER" id="PTHR20923">
    <property type="entry name" value="BAT4 PROTEIN-RELATED"/>
    <property type="match status" value="1"/>
</dbReference>
<evidence type="ECO:0000259" key="3">
    <source>
        <dbReference type="PROSITE" id="PS50174"/>
    </source>
</evidence>
<evidence type="ECO:0000256" key="2">
    <source>
        <dbReference type="SAM" id="MobiDB-lite"/>
    </source>
</evidence>
<dbReference type="AlphaFoldDB" id="A0A9P1GXI5"/>
<comment type="caution">
    <text evidence="4">The sequence shown here is derived from an EMBL/GenBank/DDBJ whole genome shotgun (WGS) entry which is preliminary data.</text>
</comment>
<dbReference type="InterPro" id="IPR000467">
    <property type="entry name" value="G_patch_dom"/>
</dbReference>
<evidence type="ECO:0000313" key="5">
    <source>
        <dbReference type="Proteomes" id="UP000838763"/>
    </source>
</evidence>
<evidence type="ECO:0000313" key="4">
    <source>
        <dbReference type="EMBL" id="CAI4212574.1"/>
    </source>
</evidence>
<proteinExistence type="predicted"/>
<dbReference type="Proteomes" id="UP000838763">
    <property type="component" value="Unassembled WGS sequence"/>
</dbReference>
<protein>
    <recommendedName>
        <fullName evidence="3">G-patch domain-containing protein</fullName>
    </recommendedName>
</protein>
<feature type="coiled-coil region" evidence="1">
    <location>
        <begin position="205"/>
        <end position="232"/>
    </location>
</feature>
<feature type="compositionally biased region" description="Acidic residues" evidence="2">
    <location>
        <begin position="100"/>
        <end position="109"/>
    </location>
</feature>
<feature type="compositionally biased region" description="Acidic residues" evidence="2">
    <location>
        <begin position="16"/>
        <end position="29"/>
    </location>
</feature>
<dbReference type="InterPro" id="IPR039146">
    <property type="entry name" value="GPANK1"/>
</dbReference>
<feature type="region of interest" description="Disordered" evidence="2">
    <location>
        <begin position="1"/>
        <end position="112"/>
    </location>
</feature>
<feature type="compositionally biased region" description="Pro residues" evidence="2">
    <location>
        <begin position="1"/>
        <end position="10"/>
    </location>
</feature>
<gene>
    <name evidence="4" type="ORF">PPNO1_LOCUS2332</name>
</gene>
<evidence type="ECO:0000256" key="1">
    <source>
        <dbReference type="SAM" id="Coils"/>
    </source>
</evidence>
<dbReference type="GO" id="GO:0003676">
    <property type="term" value="F:nucleic acid binding"/>
    <property type="evidence" value="ECO:0007669"/>
    <property type="project" value="InterPro"/>
</dbReference>
<name>A0A9P1GXI5_9PEZI</name>